<comment type="caution">
    <text evidence="2">The sequence shown here is derived from an EMBL/GenBank/DDBJ whole genome shotgun (WGS) entry which is preliminary data.</text>
</comment>
<keyword evidence="1" id="KW-0732">Signal</keyword>
<evidence type="ECO:0008006" key="4">
    <source>
        <dbReference type="Google" id="ProtNLM"/>
    </source>
</evidence>
<organism evidence="2 3">
    <name type="scientific">Phytophthora rubi</name>
    <dbReference type="NCBI Taxonomy" id="129364"/>
    <lineage>
        <taxon>Eukaryota</taxon>
        <taxon>Sar</taxon>
        <taxon>Stramenopiles</taxon>
        <taxon>Oomycota</taxon>
        <taxon>Peronosporomycetes</taxon>
        <taxon>Peronosporales</taxon>
        <taxon>Peronosporaceae</taxon>
        <taxon>Phytophthora</taxon>
    </lineage>
</organism>
<reference evidence="2 3" key="1">
    <citation type="submission" date="2018-08" db="EMBL/GenBank/DDBJ databases">
        <title>Genomic investigation of the strawberry pathogen Phytophthora fragariae indicates pathogenicity is determined by transcriptional variation in three key races.</title>
        <authorList>
            <person name="Adams T.M."/>
            <person name="Armitage A.D."/>
            <person name="Sobczyk M.K."/>
            <person name="Bates H.J."/>
            <person name="Dunwell J.M."/>
            <person name="Nellist C.F."/>
            <person name="Harrison R.J."/>
        </authorList>
    </citation>
    <scope>NUCLEOTIDE SEQUENCE [LARGE SCALE GENOMIC DNA]</scope>
    <source>
        <strain evidence="2 3">SCRP333</strain>
    </source>
</reference>
<evidence type="ECO:0000313" key="3">
    <source>
        <dbReference type="Proteomes" id="UP000434957"/>
    </source>
</evidence>
<dbReference type="Proteomes" id="UP000434957">
    <property type="component" value="Unassembled WGS sequence"/>
</dbReference>
<feature type="signal peptide" evidence="1">
    <location>
        <begin position="1"/>
        <end position="17"/>
    </location>
</feature>
<evidence type="ECO:0000256" key="1">
    <source>
        <dbReference type="SAM" id="SignalP"/>
    </source>
</evidence>
<keyword evidence="3" id="KW-1185">Reference proteome</keyword>
<name>A0A6A4G0B1_9STRA</name>
<proteinExistence type="predicted"/>
<gene>
    <name evidence="2" type="ORF">PR003_g2772</name>
</gene>
<accession>A0A6A4G0B1</accession>
<protein>
    <recommendedName>
        <fullName evidence="4">RxLR effector protein</fullName>
    </recommendedName>
</protein>
<dbReference type="EMBL" id="QXFT01000090">
    <property type="protein sequence ID" value="KAE9355567.1"/>
    <property type="molecule type" value="Genomic_DNA"/>
</dbReference>
<dbReference type="AlphaFoldDB" id="A0A6A4G0B1"/>
<evidence type="ECO:0000313" key="2">
    <source>
        <dbReference type="EMBL" id="KAE9355567.1"/>
    </source>
</evidence>
<sequence>MLLCSVAMVAVAFSSRAFKSGKIVSASTNCLEKESKTSESTHSCSFVTLLIFAAASILEHKKRSHIVRILCTEVHQTRKLTSSLPTS</sequence>
<feature type="chain" id="PRO_5025418641" description="RxLR effector protein" evidence="1">
    <location>
        <begin position="18"/>
        <end position="87"/>
    </location>
</feature>